<evidence type="ECO:0000259" key="5">
    <source>
        <dbReference type="Pfam" id="PF01420"/>
    </source>
</evidence>
<keyword evidence="7" id="KW-1185">Reference proteome</keyword>
<dbReference type="InterPro" id="IPR051212">
    <property type="entry name" value="Type-I_RE_S_subunit"/>
</dbReference>
<evidence type="ECO:0000313" key="6">
    <source>
        <dbReference type="EMBL" id="GGK43611.1"/>
    </source>
</evidence>
<dbReference type="InterPro" id="IPR044946">
    <property type="entry name" value="Restrct_endonuc_typeI_TRD_sf"/>
</dbReference>
<reference evidence="6" key="1">
    <citation type="journal article" date="2014" name="Int. J. Syst. Evol. Microbiol.">
        <title>Complete genome sequence of Corynebacterium casei LMG S-19264T (=DSM 44701T), isolated from a smear-ripened cheese.</title>
        <authorList>
            <consortium name="US DOE Joint Genome Institute (JGI-PGF)"/>
            <person name="Walter F."/>
            <person name="Albersmeier A."/>
            <person name="Kalinowski J."/>
            <person name="Ruckert C."/>
        </authorList>
    </citation>
    <scope>NUCLEOTIDE SEQUENCE</scope>
    <source>
        <strain evidence="6">CGMCC 4.7278</strain>
    </source>
</reference>
<accession>A0A917V6F4</accession>
<dbReference type="SUPFAM" id="SSF116734">
    <property type="entry name" value="DNA methylase specificity domain"/>
    <property type="match status" value="2"/>
</dbReference>
<name>A0A917V6F4_9NOCA</name>
<evidence type="ECO:0000256" key="4">
    <source>
        <dbReference type="ARBA" id="ARBA00038652"/>
    </source>
</evidence>
<evidence type="ECO:0000256" key="2">
    <source>
        <dbReference type="ARBA" id="ARBA00022747"/>
    </source>
</evidence>
<dbReference type="GO" id="GO:0003677">
    <property type="term" value="F:DNA binding"/>
    <property type="evidence" value="ECO:0007669"/>
    <property type="project" value="UniProtKB-KW"/>
</dbReference>
<dbReference type="GO" id="GO:0009307">
    <property type="term" value="P:DNA restriction-modification system"/>
    <property type="evidence" value="ECO:0007669"/>
    <property type="project" value="UniProtKB-KW"/>
</dbReference>
<dbReference type="Gene3D" id="3.90.220.20">
    <property type="entry name" value="DNA methylase specificity domains"/>
    <property type="match status" value="2"/>
</dbReference>
<dbReference type="RefSeq" id="WP_188827927.1">
    <property type="nucleotide sequence ID" value="NZ_BMMW01000001.1"/>
</dbReference>
<organism evidence="6 7">
    <name type="scientific">Nocardia camponoti</name>
    <dbReference type="NCBI Taxonomy" id="1616106"/>
    <lineage>
        <taxon>Bacteria</taxon>
        <taxon>Bacillati</taxon>
        <taxon>Actinomycetota</taxon>
        <taxon>Actinomycetes</taxon>
        <taxon>Mycobacteriales</taxon>
        <taxon>Nocardiaceae</taxon>
        <taxon>Nocardia</taxon>
    </lineage>
</organism>
<proteinExistence type="inferred from homology"/>
<dbReference type="PANTHER" id="PTHR43140:SF1">
    <property type="entry name" value="TYPE I RESTRICTION ENZYME ECOKI SPECIFICITY SUBUNIT"/>
    <property type="match status" value="1"/>
</dbReference>
<feature type="domain" description="Type I restriction modification DNA specificity" evidence="5">
    <location>
        <begin position="2"/>
        <end position="174"/>
    </location>
</feature>
<sequence length="422" mass="45936">MNWSTAVLGDVALVIRNGIFAKRPTELSSPDSSRILRISAVRGGRVNLEDSKFVDGLTLDHVEKYSVESGDLLITRYNGSRQLVGTAGIVPGHTGSVIHPDKLIRVVLDKSRILPAFANYQLQSGSVRRHLEPRIRTTAGQSGIAGTDVKSIPLVVPCLDEQRRIVDILEDHLSHLDAAAANLYSARKRLDGFVRSALDTNFGRGLSHSLNDIIEDISAGKSFGASNSPAADGEWGIIKVSAMTRGVFDPLENKAVAAERIDPRFEIREGDLLVSRANTADYVGASVLVGNVRPKLLLSDKSLKVTPREGIQAEWLWRVLQAPAARSQITRLATGTKDSMRNISQASLRQVRVPLATLIEQNRALERFAAVEASATRIRAEVDRSAVRLDRLRSALLSAAFSGRLTTSAPIESLIEEPLRVP</sequence>
<keyword evidence="2" id="KW-0680">Restriction system</keyword>
<dbReference type="Pfam" id="PF01420">
    <property type="entry name" value="Methylase_S"/>
    <property type="match status" value="1"/>
</dbReference>
<evidence type="ECO:0000313" key="7">
    <source>
        <dbReference type="Proteomes" id="UP000612956"/>
    </source>
</evidence>
<keyword evidence="3" id="KW-0238">DNA-binding</keyword>
<comment type="similarity">
    <text evidence="1">Belongs to the type-I restriction system S methylase family.</text>
</comment>
<gene>
    <name evidence="6" type="ORF">GCM10011591_14010</name>
</gene>
<dbReference type="AlphaFoldDB" id="A0A917V6F4"/>
<protein>
    <recommendedName>
        <fullName evidence="5">Type I restriction modification DNA specificity domain-containing protein</fullName>
    </recommendedName>
</protein>
<evidence type="ECO:0000256" key="3">
    <source>
        <dbReference type="ARBA" id="ARBA00023125"/>
    </source>
</evidence>
<comment type="caution">
    <text evidence="6">The sequence shown here is derived from an EMBL/GenBank/DDBJ whole genome shotgun (WGS) entry which is preliminary data.</text>
</comment>
<dbReference type="EMBL" id="BMMW01000001">
    <property type="protein sequence ID" value="GGK43611.1"/>
    <property type="molecule type" value="Genomic_DNA"/>
</dbReference>
<dbReference type="CDD" id="cd17261">
    <property type="entry name" value="RMtype1_S_EcoKI-TRD2-CR2_like"/>
    <property type="match status" value="1"/>
</dbReference>
<dbReference type="Proteomes" id="UP000612956">
    <property type="component" value="Unassembled WGS sequence"/>
</dbReference>
<comment type="subunit">
    <text evidence="4">The methyltransferase is composed of M and S polypeptides.</text>
</comment>
<dbReference type="PANTHER" id="PTHR43140">
    <property type="entry name" value="TYPE-1 RESTRICTION ENZYME ECOKI SPECIFICITY PROTEIN"/>
    <property type="match status" value="1"/>
</dbReference>
<dbReference type="InterPro" id="IPR000055">
    <property type="entry name" value="Restrct_endonuc_typeI_TRD"/>
</dbReference>
<evidence type="ECO:0000256" key="1">
    <source>
        <dbReference type="ARBA" id="ARBA00010923"/>
    </source>
</evidence>
<reference evidence="6" key="2">
    <citation type="submission" date="2020-09" db="EMBL/GenBank/DDBJ databases">
        <authorList>
            <person name="Sun Q."/>
            <person name="Zhou Y."/>
        </authorList>
    </citation>
    <scope>NUCLEOTIDE SEQUENCE</scope>
    <source>
        <strain evidence="6">CGMCC 4.7278</strain>
    </source>
</reference>